<accession>A0A6A4HQM5</accession>
<evidence type="ECO:0000313" key="1">
    <source>
        <dbReference type="EMBL" id="KAE9400050.1"/>
    </source>
</evidence>
<sequence>MLYEITTTKVIISDFDTMLAYAAAGGTSLFRWRDDDEPVVLASHAVFNFVVENHNENDKAIAPVWIWWSICVQAAWSIGHDTSLPPDELTKLCHAEWNNIDLYNLNTWMDQLSLPTEFLRSVEDGPSAYEYFRSVQNVDNFDVYTDFESVVKFSKYSVVPLTSFLKTNFKAIIDKKLGIEIYRPSYKSPSS</sequence>
<reference evidence="1" key="1">
    <citation type="journal article" date="2019" name="Environ. Microbiol.">
        <title>Fungal ecological strategies reflected in gene transcription - a case study of two litter decomposers.</title>
        <authorList>
            <person name="Barbi F."/>
            <person name="Kohler A."/>
            <person name="Barry K."/>
            <person name="Baskaran P."/>
            <person name="Daum C."/>
            <person name="Fauchery L."/>
            <person name="Ihrmark K."/>
            <person name="Kuo A."/>
            <person name="LaButti K."/>
            <person name="Lipzen A."/>
            <person name="Morin E."/>
            <person name="Grigoriev I.V."/>
            <person name="Henrissat B."/>
            <person name="Lindahl B."/>
            <person name="Martin F."/>
        </authorList>
    </citation>
    <scope>NUCLEOTIDE SEQUENCE</scope>
    <source>
        <strain evidence="1">JB14</strain>
    </source>
</reference>
<dbReference type="EMBL" id="ML769461">
    <property type="protein sequence ID" value="KAE9400050.1"/>
    <property type="molecule type" value="Genomic_DNA"/>
</dbReference>
<name>A0A6A4HQM5_9AGAR</name>
<protein>
    <submittedName>
        <fullName evidence="1">Uncharacterized protein</fullName>
    </submittedName>
</protein>
<dbReference type="AlphaFoldDB" id="A0A6A4HQM5"/>
<dbReference type="Proteomes" id="UP000799118">
    <property type="component" value="Unassembled WGS sequence"/>
</dbReference>
<keyword evidence="2" id="KW-1185">Reference proteome</keyword>
<organism evidence="1 2">
    <name type="scientific">Gymnopus androsaceus JB14</name>
    <dbReference type="NCBI Taxonomy" id="1447944"/>
    <lineage>
        <taxon>Eukaryota</taxon>
        <taxon>Fungi</taxon>
        <taxon>Dikarya</taxon>
        <taxon>Basidiomycota</taxon>
        <taxon>Agaricomycotina</taxon>
        <taxon>Agaricomycetes</taxon>
        <taxon>Agaricomycetidae</taxon>
        <taxon>Agaricales</taxon>
        <taxon>Marasmiineae</taxon>
        <taxon>Omphalotaceae</taxon>
        <taxon>Gymnopus</taxon>
    </lineage>
</organism>
<gene>
    <name evidence="1" type="ORF">BT96DRAFT_660508</name>
</gene>
<proteinExistence type="predicted"/>
<evidence type="ECO:0000313" key="2">
    <source>
        <dbReference type="Proteomes" id="UP000799118"/>
    </source>
</evidence>